<dbReference type="Proteomes" id="UP000425178">
    <property type="component" value="Chromosome"/>
</dbReference>
<dbReference type="PANTHER" id="PTHR30349:SF64">
    <property type="entry name" value="PROPHAGE INTEGRASE INTD-RELATED"/>
    <property type="match status" value="1"/>
</dbReference>
<evidence type="ECO:0000256" key="3">
    <source>
        <dbReference type="ARBA" id="ARBA00023172"/>
    </source>
</evidence>
<feature type="domain" description="Tyr recombinase" evidence="4">
    <location>
        <begin position="178"/>
        <end position="393"/>
    </location>
</feature>
<keyword evidence="6" id="KW-1185">Reference proteome</keyword>
<dbReference type="SUPFAM" id="SSF56349">
    <property type="entry name" value="DNA breaking-rejoining enzymes"/>
    <property type="match status" value="1"/>
</dbReference>
<dbReference type="PANTHER" id="PTHR30349">
    <property type="entry name" value="PHAGE INTEGRASE-RELATED"/>
    <property type="match status" value="1"/>
</dbReference>
<dbReference type="Pfam" id="PF00589">
    <property type="entry name" value="Phage_integrase"/>
    <property type="match status" value="1"/>
</dbReference>
<dbReference type="PROSITE" id="PS51898">
    <property type="entry name" value="TYR_RECOMBINASE"/>
    <property type="match status" value="1"/>
</dbReference>
<evidence type="ECO:0000256" key="2">
    <source>
        <dbReference type="ARBA" id="ARBA00023125"/>
    </source>
</evidence>
<dbReference type="InterPro" id="IPR010998">
    <property type="entry name" value="Integrase_recombinase_N"/>
</dbReference>
<evidence type="ECO:0000313" key="5">
    <source>
        <dbReference type="EMBL" id="QGU05131.1"/>
    </source>
</evidence>
<organism evidence="5 6">
    <name type="scientific">Corynebacterium comes</name>
    <dbReference type="NCBI Taxonomy" id="2675218"/>
    <lineage>
        <taxon>Bacteria</taxon>
        <taxon>Bacillati</taxon>
        <taxon>Actinomycetota</taxon>
        <taxon>Actinomycetes</taxon>
        <taxon>Mycobacteriales</taxon>
        <taxon>Corynebacteriaceae</taxon>
        <taxon>Corynebacterium</taxon>
    </lineage>
</organism>
<accession>A0A6B8VY88</accession>
<keyword evidence="3" id="KW-0233">DNA recombination</keyword>
<dbReference type="EMBL" id="CP046453">
    <property type="protein sequence ID" value="QGU05131.1"/>
    <property type="molecule type" value="Genomic_DNA"/>
</dbReference>
<dbReference type="InterPro" id="IPR013762">
    <property type="entry name" value="Integrase-like_cat_sf"/>
</dbReference>
<dbReference type="KEGG" id="ccoe:CETAM_09400"/>
<proteinExistence type="inferred from homology"/>
<sequence length="403" mass="45354">MAPKKFGTVRATGEGKWSARYQYAGRKHSSPEPFVKESHAAAWLEKERGLIRDGDWTPPAERVEKAKAASVTVSELIDLWLSSPHLKESTIQSHRQKLNSRVLRESMPGEFDSLADVPVVEVDRKRIQLWWSQVLTCWPDQKSTNSSAYKRLHTAFEYAVNELEVISDNPVKVRGASKVPRSQNRDRALISLTEAKSLADNISPRLQVGVMLLLWSGLRLGELLELRRKDLVGLAKKDGPVTLRIRRNVQRMTDTVTKRQVMVSLSTPKTEAGNRDIVLPLSVSEALREHAREFMAPGAEALVITTQTGAQMMDTNFRNRFNRAAELAGRPDITPHDCRRFYGTRLVSPDHESGRGAPVSLEEARRLMGHETIEQLMEYQRAADGYENRAAEALEEALTRAGQ</sequence>
<dbReference type="GO" id="GO:0015074">
    <property type="term" value="P:DNA integration"/>
    <property type="evidence" value="ECO:0007669"/>
    <property type="project" value="InterPro"/>
</dbReference>
<evidence type="ECO:0000256" key="1">
    <source>
        <dbReference type="ARBA" id="ARBA00008857"/>
    </source>
</evidence>
<evidence type="ECO:0000259" key="4">
    <source>
        <dbReference type="PROSITE" id="PS51898"/>
    </source>
</evidence>
<name>A0A6B8VY88_9CORY</name>
<protein>
    <submittedName>
        <fullName evidence="5">Prophage phiRv2 integrase</fullName>
    </submittedName>
</protein>
<dbReference type="Gene3D" id="1.10.443.10">
    <property type="entry name" value="Intergrase catalytic core"/>
    <property type="match status" value="1"/>
</dbReference>
<dbReference type="Gene3D" id="1.10.150.130">
    <property type="match status" value="1"/>
</dbReference>
<keyword evidence="2" id="KW-0238">DNA-binding</keyword>
<gene>
    <name evidence="5" type="ORF">CETAM_09400</name>
</gene>
<dbReference type="InterPro" id="IPR002104">
    <property type="entry name" value="Integrase_catalytic"/>
</dbReference>
<comment type="similarity">
    <text evidence="1">Belongs to the 'phage' integrase family.</text>
</comment>
<dbReference type="Pfam" id="PF26003">
    <property type="entry name" value="Integrase_N_phage"/>
    <property type="match status" value="1"/>
</dbReference>
<evidence type="ECO:0000313" key="6">
    <source>
        <dbReference type="Proteomes" id="UP000425178"/>
    </source>
</evidence>
<dbReference type="GO" id="GO:0006310">
    <property type="term" value="P:DNA recombination"/>
    <property type="evidence" value="ECO:0007669"/>
    <property type="project" value="UniProtKB-KW"/>
</dbReference>
<dbReference type="RefSeq" id="WP_156228613.1">
    <property type="nucleotide sequence ID" value="NZ_CP046453.1"/>
</dbReference>
<dbReference type="InterPro" id="IPR011010">
    <property type="entry name" value="DNA_brk_join_enz"/>
</dbReference>
<dbReference type="InterPro" id="IPR058717">
    <property type="entry name" value="Phage_L5_Integrase_N"/>
</dbReference>
<reference evidence="5 6" key="1">
    <citation type="journal article" date="2021" name="Int. J. Syst. Evol. Microbiol.">
        <title>Classification of three corynebacterial strains isolated from a small paddock in North Rhine-Westphalia: proposal of &lt;i&gt;Corynebacterium kalinowskii&lt;/i&gt; sp. nov., &lt;i&gt;Corynebacterium comes&lt;/i&gt; sp. nov. and &lt;i&gt;Corynebacterium occultum&lt;/i&gt; sp. nov.</title>
        <authorList>
            <person name="Schaffert L."/>
            <person name="Ruwe M."/>
            <person name="Milse J."/>
            <person name="Hanuschka K."/>
            <person name="Ortseifen V."/>
            <person name="Droste J."/>
            <person name="Brandt D."/>
            <person name="Schl L."/>
            <person name="Kutter Y."/>
            <person name="Vinke S."/>
            <person name="Vieh P."/>
            <person name="Jacob L."/>
            <person name="L N.C."/>
            <person name="Schulte-Berndt E."/>
            <person name="Hain C."/>
            <person name="Linder M."/>
            <person name="Schmidt P."/>
            <person name="Wollenschl L."/>
            <person name="Luttermann T."/>
            <person name="Thieme E."/>
            <person name="Hassa J."/>
            <person name="Haak M."/>
            <person name="Wittchen M."/>
            <person name="Mentz A."/>
            <person name="Persicke M."/>
            <person name="Busche T."/>
            <person name="R C."/>
        </authorList>
    </citation>
    <scope>NUCLEOTIDE SEQUENCE [LARGE SCALE GENOMIC DNA]</scope>
    <source>
        <strain evidence="5 6">2019</strain>
    </source>
</reference>
<dbReference type="GO" id="GO:0003677">
    <property type="term" value="F:DNA binding"/>
    <property type="evidence" value="ECO:0007669"/>
    <property type="project" value="UniProtKB-KW"/>
</dbReference>
<dbReference type="InterPro" id="IPR050090">
    <property type="entry name" value="Tyrosine_recombinase_XerCD"/>
</dbReference>
<dbReference type="AlphaFoldDB" id="A0A6B8VY88"/>